<evidence type="ECO:0000256" key="4">
    <source>
        <dbReference type="ARBA" id="ARBA00038314"/>
    </source>
</evidence>
<organism evidence="6 7">
    <name type="scientific">Aspergillus avenaceus</name>
    <dbReference type="NCBI Taxonomy" id="36643"/>
    <lineage>
        <taxon>Eukaryota</taxon>
        <taxon>Fungi</taxon>
        <taxon>Dikarya</taxon>
        <taxon>Ascomycota</taxon>
        <taxon>Pezizomycotina</taxon>
        <taxon>Eurotiomycetes</taxon>
        <taxon>Eurotiomycetidae</taxon>
        <taxon>Eurotiales</taxon>
        <taxon>Aspergillaceae</taxon>
        <taxon>Aspergillus</taxon>
        <taxon>Aspergillus subgen. Circumdati</taxon>
    </lineage>
</organism>
<dbReference type="OrthoDB" id="2094832at2759"/>
<dbReference type="PANTHER" id="PTHR35897:SF1">
    <property type="entry name" value="METHYLTRANSFERASE AUSD"/>
    <property type="match status" value="1"/>
</dbReference>
<evidence type="ECO:0000313" key="6">
    <source>
        <dbReference type="EMBL" id="KAE8152098.1"/>
    </source>
</evidence>
<proteinExistence type="inferred from homology"/>
<evidence type="ECO:0000256" key="3">
    <source>
        <dbReference type="ARBA" id="ARBA00022691"/>
    </source>
</evidence>
<evidence type="ECO:0000259" key="5">
    <source>
        <dbReference type="Pfam" id="PF13649"/>
    </source>
</evidence>
<keyword evidence="7" id="KW-1185">Reference proteome</keyword>
<protein>
    <recommendedName>
        <fullName evidence="5">Methyltransferase domain-containing protein</fullName>
    </recommendedName>
</protein>
<gene>
    <name evidence="6" type="ORF">BDV25DRAFT_151727</name>
</gene>
<dbReference type="Proteomes" id="UP000325780">
    <property type="component" value="Unassembled WGS sequence"/>
</dbReference>
<sequence length="265" mass="30451">MIQAERAWNVQPYPCIAKLLFLHFDLSKSPIFDRIVSMLDTDSLLLDLGCALGQDIRRLVYDGAPAESIVGMDIHQEFIDVGYELFRDRHNLKARFIVGDFFKSCPGLEDLAGSIRVINSGYFMHLFTWEGQVDVAKRMISLMARREGDIITGVNFGNQTSGFWEKHLAVTGPMFLHDSASLSAIWRQIGQETQTHWRVWSSVEEDKEFRKLDAGGFRLRWFVELEHCVPANPCEYTMDKMSQKPDILQEHYGDRLMSDAHDDEV</sequence>
<keyword evidence="3" id="KW-0949">S-adenosyl-L-methionine</keyword>
<evidence type="ECO:0000313" key="7">
    <source>
        <dbReference type="Proteomes" id="UP000325780"/>
    </source>
</evidence>
<dbReference type="Gene3D" id="3.40.50.150">
    <property type="entry name" value="Vaccinia Virus protein VP39"/>
    <property type="match status" value="1"/>
</dbReference>
<dbReference type="InterPro" id="IPR051654">
    <property type="entry name" value="Meroterpenoid_MTases"/>
</dbReference>
<comment type="similarity">
    <text evidence="4">Belongs to the class I-like SAM-binding methyltransferase superfamily.</text>
</comment>
<dbReference type="PANTHER" id="PTHR35897">
    <property type="entry name" value="METHYLTRANSFERASE AUSD"/>
    <property type="match status" value="1"/>
</dbReference>
<reference evidence="6 7" key="1">
    <citation type="submission" date="2019-04" db="EMBL/GenBank/DDBJ databases">
        <title>Friends and foes A comparative genomics study of 23 Aspergillus species from section Flavi.</title>
        <authorList>
            <consortium name="DOE Joint Genome Institute"/>
            <person name="Kjaerbolling I."/>
            <person name="Vesth T."/>
            <person name="Frisvad J.C."/>
            <person name="Nybo J.L."/>
            <person name="Theobald S."/>
            <person name="Kildgaard S."/>
            <person name="Isbrandt T."/>
            <person name="Kuo A."/>
            <person name="Sato A."/>
            <person name="Lyhne E.K."/>
            <person name="Kogle M.E."/>
            <person name="Wiebenga A."/>
            <person name="Kun R.S."/>
            <person name="Lubbers R.J."/>
            <person name="Makela M.R."/>
            <person name="Barry K."/>
            <person name="Chovatia M."/>
            <person name="Clum A."/>
            <person name="Daum C."/>
            <person name="Haridas S."/>
            <person name="He G."/>
            <person name="LaButti K."/>
            <person name="Lipzen A."/>
            <person name="Mondo S."/>
            <person name="Riley R."/>
            <person name="Salamov A."/>
            <person name="Simmons B.A."/>
            <person name="Magnuson J.K."/>
            <person name="Henrissat B."/>
            <person name="Mortensen U.H."/>
            <person name="Larsen T.O."/>
            <person name="Devries R.P."/>
            <person name="Grigoriev I.V."/>
            <person name="Machida M."/>
            <person name="Baker S.E."/>
            <person name="Andersen M.R."/>
        </authorList>
    </citation>
    <scope>NUCLEOTIDE SEQUENCE [LARGE SCALE GENOMIC DNA]</scope>
    <source>
        <strain evidence="6 7">IBT 18842</strain>
    </source>
</reference>
<evidence type="ECO:0000256" key="2">
    <source>
        <dbReference type="ARBA" id="ARBA00022679"/>
    </source>
</evidence>
<evidence type="ECO:0000256" key="1">
    <source>
        <dbReference type="ARBA" id="ARBA00005179"/>
    </source>
</evidence>
<dbReference type="SUPFAM" id="SSF53335">
    <property type="entry name" value="S-adenosyl-L-methionine-dependent methyltransferases"/>
    <property type="match status" value="1"/>
</dbReference>
<dbReference type="Pfam" id="PF13649">
    <property type="entry name" value="Methyltransf_25"/>
    <property type="match status" value="1"/>
</dbReference>
<name>A0A5N6U0K7_ASPAV</name>
<dbReference type="InterPro" id="IPR029063">
    <property type="entry name" value="SAM-dependent_MTases_sf"/>
</dbReference>
<dbReference type="GO" id="GO:0016740">
    <property type="term" value="F:transferase activity"/>
    <property type="evidence" value="ECO:0007669"/>
    <property type="project" value="UniProtKB-KW"/>
</dbReference>
<dbReference type="AlphaFoldDB" id="A0A5N6U0K7"/>
<dbReference type="InterPro" id="IPR041698">
    <property type="entry name" value="Methyltransf_25"/>
</dbReference>
<keyword evidence="2" id="KW-0808">Transferase</keyword>
<accession>A0A5N6U0K7</accession>
<dbReference type="EMBL" id="ML742059">
    <property type="protein sequence ID" value="KAE8152098.1"/>
    <property type="molecule type" value="Genomic_DNA"/>
</dbReference>
<comment type="pathway">
    <text evidence="1">Secondary metabolite biosynthesis.</text>
</comment>
<feature type="domain" description="Methyltransferase" evidence="5">
    <location>
        <begin position="46"/>
        <end position="142"/>
    </location>
</feature>